<dbReference type="PRINTS" id="PR00032">
    <property type="entry name" value="HTHARAC"/>
</dbReference>
<dbReference type="PANTHER" id="PTHR43280">
    <property type="entry name" value="ARAC-FAMILY TRANSCRIPTIONAL REGULATOR"/>
    <property type="match status" value="1"/>
</dbReference>
<dbReference type="EMBL" id="QGDO01000003">
    <property type="protein sequence ID" value="PWJ41796.1"/>
    <property type="molecule type" value="Genomic_DNA"/>
</dbReference>
<dbReference type="Pfam" id="PF12833">
    <property type="entry name" value="HTH_18"/>
    <property type="match status" value="1"/>
</dbReference>
<dbReference type="SMART" id="SM00342">
    <property type="entry name" value="HTH_ARAC"/>
    <property type="match status" value="1"/>
</dbReference>
<keyword evidence="1" id="KW-0805">Transcription regulation</keyword>
<dbReference type="InterPro" id="IPR014710">
    <property type="entry name" value="RmlC-like_jellyroll"/>
</dbReference>
<dbReference type="GO" id="GO:0003700">
    <property type="term" value="F:DNA-binding transcription factor activity"/>
    <property type="evidence" value="ECO:0007669"/>
    <property type="project" value="InterPro"/>
</dbReference>
<proteinExistence type="predicted"/>
<dbReference type="InterPro" id="IPR011051">
    <property type="entry name" value="RmlC_Cupin_sf"/>
</dbReference>
<dbReference type="PANTHER" id="PTHR43280:SF27">
    <property type="entry name" value="TRANSCRIPTIONAL REGULATOR MTLR"/>
    <property type="match status" value="1"/>
</dbReference>
<dbReference type="OrthoDB" id="792101at2"/>
<dbReference type="Gene3D" id="1.10.10.60">
    <property type="entry name" value="Homeodomain-like"/>
    <property type="match status" value="2"/>
</dbReference>
<evidence type="ECO:0000313" key="6">
    <source>
        <dbReference type="Proteomes" id="UP000245535"/>
    </source>
</evidence>
<feature type="domain" description="HTH araC/xylS-type" evidence="4">
    <location>
        <begin position="180"/>
        <end position="278"/>
    </location>
</feature>
<organism evidence="5 6">
    <name type="scientific">Sediminitomix flava</name>
    <dbReference type="NCBI Taxonomy" id="379075"/>
    <lineage>
        <taxon>Bacteria</taxon>
        <taxon>Pseudomonadati</taxon>
        <taxon>Bacteroidota</taxon>
        <taxon>Cytophagia</taxon>
        <taxon>Cytophagales</taxon>
        <taxon>Flammeovirgaceae</taxon>
        <taxon>Sediminitomix</taxon>
    </lineage>
</organism>
<accession>A0A315Z890</accession>
<protein>
    <submittedName>
        <fullName evidence="5">AraC family transcriptional regulator</fullName>
    </submittedName>
</protein>
<dbReference type="SUPFAM" id="SSF51182">
    <property type="entry name" value="RmlC-like cupins"/>
    <property type="match status" value="1"/>
</dbReference>
<dbReference type="PROSITE" id="PS00041">
    <property type="entry name" value="HTH_ARAC_FAMILY_1"/>
    <property type="match status" value="1"/>
</dbReference>
<evidence type="ECO:0000313" key="5">
    <source>
        <dbReference type="EMBL" id="PWJ41796.1"/>
    </source>
</evidence>
<gene>
    <name evidence="5" type="ORF">BC781_10346</name>
</gene>
<dbReference type="InterPro" id="IPR018062">
    <property type="entry name" value="HTH_AraC-typ_CS"/>
</dbReference>
<dbReference type="Gene3D" id="2.60.120.10">
    <property type="entry name" value="Jelly Rolls"/>
    <property type="match status" value="1"/>
</dbReference>
<dbReference type="InterPro" id="IPR009057">
    <property type="entry name" value="Homeodomain-like_sf"/>
</dbReference>
<evidence type="ECO:0000256" key="1">
    <source>
        <dbReference type="ARBA" id="ARBA00023015"/>
    </source>
</evidence>
<evidence type="ECO:0000256" key="2">
    <source>
        <dbReference type="ARBA" id="ARBA00023125"/>
    </source>
</evidence>
<dbReference type="RefSeq" id="WP_109618131.1">
    <property type="nucleotide sequence ID" value="NZ_QGDO01000003.1"/>
</dbReference>
<dbReference type="GO" id="GO:0043565">
    <property type="term" value="F:sequence-specific DNA binding"/>
    <property type="evidence" value="ECO:0007669"/>
    <property type="project" value="InterPro"/>
</dbReference>
<dbReference type="AlphaFoldDB" id="A0A315Z890"/>
<dbReference type="SUPFAM" id="SSF46689">
    <property type="entry name" value="Homeodomain-like"/>
    <property type="match status" value="2"/>
</dbReference>
<name>A0A315Z890_SEDFL</name>
<dbReference type="PROSITE" id="PS01124">
    <property type="entry name" value="HTH_ARAC_FAMILY_2"/>
    <property type="match status" value="1"/>
</dbReference>
<keyword evidence="2" id="KW-0238">DNA-binding</keyword>
<reference evidence="5 6" key="1">
    <citation type="submission" date="2018-03" db="EMBL/GenBank/DDBJ databases">
        <title>Genomic Encyclopedia of Archaeal and Bacterial Type Strains, Phase II (KMG-II): from individual species to whole genera.</title>
        <authorList>
            <person name="Goeker M."/>
        </authorList>
    </citation>
    <scope>NUCLEOTIDE SEQUENCE [LARGE SCALE GENOMIC DNA]</scope>
    <source>
        <strain evidence="5 6">DSM 28229</strain>
    </source>
</reference>
<dbReference type="Proteomes" id="UP000245535">
    <property type="component" value="Unassembled WGS sequence"/>
</dbReference>
<evidence type="ECO:0000259" key="4">
    <source>
        <dbReference type="PROSITE" id="PS01124"/>
    </source>
</evidence>
<dbReference type="InterPro" id="IPR020449">
    <property type="entry name" value="Tscrpt_reg_AraC-type_HTH"/>
</dbReference>
<keyword evidence="3" id="KW-0804">Transcription</keyword>
<evidence type="ECO:0000256" key="3">
    <source>
        <dbReference type="ARBA" id="ARBA00023163"/>
    </source>
</evidence>
<dbReference type="InterPro" id="IPR018060">
    <property type="entry name" value="HTH_AraC"/>
</dbReference>
<keyword evidence="6" id="KW-1185">Reference proteome</keyword>
<comment type="caution">
    <text evidence="5">The sequence shown here is derived from an EMBL/GenBank/DDBJ whole genome shotgun (WGS) entry which is preliminary data.</text>
</comment>
<sequence length="279" mass="32425">MKLVLKNSEAQLNKRLSIALDKVPCLETAWHYHSQYELIYIRRSSGIRFVGDSVANFKEGELVLVGPNLPHLWRHRHIGEKVDILVIKFERDFIGEGTFDRPEFTHINQLLEMARFGLQFCEERSDYYKADLDDLLNCSYAEQSIKLLKILNGLASSGETKVLSTSDMRQEVDDSSERIEKVLKYIANNYDRDLDLQEIADIACMTTNSFCRFFKKTTNKSFKKYLNEVRIKNASRLLIQEDFPIADICYEVGFNSVTNFNKHFKQIVGKTPKEYRLAI</sequence>